<dbReference type="VEuPathDB" id="FungiDB:yc1106_06289"/>
<keyword evidence="3 5" id="KW-1133">Transmembrane helix</keyword>
<feature type="transmembrane region" description="Helical" evidence="5">
    <location>
        <begin position="243"/>
        <end position="264"/>
    </location>
</feature>
<evidence type="ECO:0000256" key="2">
    <source>
        <dbReference type="ARBA" id="ARBA00022692"/>
    </source>
</evidence>
<feature type="transmembrane region" description="Helical" evidence="5">
    <location>
        <begin position="74"/>
        <end position="100"/>
    </location>
</feature>
<dbReference type="Gene3D" id="1.20.1250.20">
    <property type="entry name" value="MFS general substrate transporter like domains"/>
    <property type="match status" value="1"/>
</dbReference>
<dbReference type="OrthoDB" id="268400at2759"/>
<comment type="subcellular location">
    <subcellularLocation>
        <location evidence="1">Membrane</location>
        <topology evidence="1">Multi-pass membrane protein</topology>
    </subcellularLocation>
</comment>
<evidence type="ECO:0000313" key="6">
    <source>
        <dbReference type="EMBL" id="USP79015.1"/>
    </source>
</evidence>
<evidence type="ECO:0000256" key="1">
    <source>
        <dbReference type="ARBA" id="ARBA00004141"/>
    </source>
</evidence>
<feature type="transmembrane region" description="Helical" evidence="5">
    <location>
        <begin position="531"/>
        <end position="554"/>
    </location>
</feature>
<dbReference type="PANTHER" id="PTHR23502">
    <property type="entry name" value="MAJOR FACILITATOR SUPERFAMILY"/>
    <property type="match status" value="1"/>
</dbReference>
<dbReference type="GO" id="GO:0022857">
    <property type="term" value="F:transmembrane transporter activity"/>
    <property type="evidence" value="ECO:0007669"/>
    <property type="project" value="InterPro"/>
</dbReference>
<dbReference type="GO" id="GO:0005886">
    <property type="term" value="C:plasma membrane"/>
    <property type="evidence" value="ECO:0007669"/>
    <property type="project" value="TreeGrafter"/>
</dbReference>
<dbReference type="EMBL" id="CP089277">
    <property type="protein sequence ID" value="USP79015.1"/>
    <property type="molecule type" value="Genomic_DNA"/>
</dbReference>
<feature type="transmembrane region" description="Helical" evidence="5">
    <location>
        <begin position="359"/>
        <end position="383"/>
    </location>
</feature>
<dbReference type="AlphaFoldDB" id="A0A9Q9DUI1"/>
<feature type="transmembrane region" description="Helical" evidence="5">
    <location>
        <begin position="112"/>
        <end position="143"/>
    </location>
</feature>
<reference evidence="6" key="1">
    <citation type="submission" date="2021-12" db="EMBL/GenBank/DDBJ databases">
        <title>Curvularia clavata genome.</title>
        <authorList>
            <person name="Cao Y."/>
        </authorList>
    </citation>
    <scope>NUCLEOTIDE SEQUENCE</scope>
    <source>
        <strain evidence="6">Yc1106</strain>
    </source>
</reference>
<gene>
    <name evidence="6" type="ORF">yc1106_06289</name>
</gene>
<protein>
    <recommendedName>
        <fullName evidence="8">Major facilitator superfamily (MFS) profile domain-containing protein</fullName>
    </recommendedName>
</protein>
<keyword evidence="4 5" id="KW-0472">Membrane</keyword>
<dbReference type="PANTHER" id="PTHR23502:SF139">
    <property type="entry name" value="MAJOR FACILITATOR SUPERFAMILY (MFS) PROFILE DOMAIN-CONTAINING PROTEIN-RELATED"/>
    <property type="match status" value="1"/>
</dbReference>
<dbReference type="SUPFAM" id="SSF103473">
    <property type="entry name" value="MFS general substrate transporter"/>
    <property type="match status" value="1"/>
</dbReference>
<keyword evidence="7" id="KW-1185">Reference proteome</keyword>
<feature type="transmembrane region" description="Helical" evidence="5">
    <location>
        <begin position="395"/>
        <end position="417"/>
    </location>
</feature>
<organism evidence="6 7">
    <name type="scientific">Curvularia clavata</name>
    <dbReference type="NCBI Taxonomy" id="95742"/>
    <lineage>
        <taxon>Eukaryota</taxon>
        <taxon>Fungi</taxon>
        <taxon>Dikarya</taxon>
        <taxon>Ascomycota</taxon>
        <taxon>Pezizomycotina</taxon>
        <taxon>Dothideomycetes</taxon>
        <taxon>Pleosporomycetidae</taxon>
        <taxon>Pleosporales</taxon>
        <taxon>Pleosporineae</taxon>
        <taxon>Pleosporaceae</taxon>
        <taxon>Curvularia</taxon>
    </lineage>
</organism>
<dbReference type="Proteomes" id="UP001056012">
    <property type="component" value="Chromosome 4"/>
</dbReference>
<evidence type="ECO:0000256" key="5">
    <source>
        <dbReference type="SAM" id="Phobius"/>
    </source>
</evidence>
<evidence type="ECO:0000256" key="3">
    <source>
        <dbReference type="ARBA" id="ARBA00022989"/>
    </source>
</evidence>
<sequence length="564" mass="62074">MADSPPSPTTIDQKHGAEVVYNEDLKPSQNDAHGDHVKGNAFLVREDGQVRKIPVPSSDPNDPLNLRRWEKYGVIFCCCWFSIMGLSIAGGLGAILNVFFEMYAPQGYTPDQIVFLITLPTLCIGLDHDLFALTFATIGNYIILPLGLAYGRRPVFLISMVVLLAATIAAAVQNSYNGHLASRIVQGLATGASESLLPLMLTEITFLHERGRIFGLYWMVQNALSSTINLASTYLNEDMGWRWYYWVFVITIGFGLLIAFFLGFETQFTRSPASLDGLLIFTDEFGVTNIIPDHEAQEYFARVGREGLNIPSPDANDADVPRKTYLQKLRPWSPVQRNPVKIMLMTYLHMLQSLCSPGIIYAILSSSVALGCAVGMSLTYNTVFMQNYGWKPQNIGLINVGGALGALLAMVYCTFIGDKFVLYAARRNRGIHKPEHHLIVLIPPGIIGAAMLVLYGYTAGGGATWWGPYMAWTLFQYTFTAVLIVSTSFASEAGAQHPGPALVVVVGTKNIVSFGLTYGLTPMVAKHGYQWAFGVLAGIFSAVFLLGIPVYYLNPMWRARGKKM</sequence>
<dbReference type="InterPro" id="IPR036259">
    <property type="entry name" value="MFS_trans_sf"/>
</dbReference>
<evidence type="ECO:0000313" key="7">
    <source>
        <dbReference type="Proteomes" id="UP001056012"/>
    </source>
</evidence>
<accession>A0A9Q9DUI1</accession>
<feature type="transmembrane region" description="Helical" evidence="5">
    <location>
        <begin position="469"/>
        <end position="490"/>
    </location>
</feature>
<evidence type="ECO:0008006" key="8">
    <source>
        <dbReference type="Google" id="ProtNLM"/>
    </source>
</evidence>
<feature type="transmembrane region" description="Helical" evidence="5">
    <location>
        <begin position="502"/>
        <end position="525"/>
    </location>
</feature>
<dbReference type="Pfam" id="PF07690">
    <property type="entry name" value="MFS_1"/>
    <property type="match status" value="1"/>
</dbReference>
<proteinExistence type="predicted"/>
<keyword evidence="2 5" id="KW-0812">Transmembrane</keyword>
<feature type="transmembrane region" description="Helical" evidence="5">
    <location>
        <begin position="438"/>
        <end position="457"/>
    </location>
</feature>
<feature type="transmembrane region" description="Helical" evidence="5">
    <location>
        <begin position="155"/>
        <end position="172"/>
    </location>
</feature>
<dbReference type="InterPro" id="IPR011701">
    <property type="entry name" value="MFS"/>
</dbReference>
<name>A0A9Q9DUI1_CURCL</name>
<evidence type="ECO:0000256" key="4">
    <source>
        <dbReference type="ARBA" id="ARBA00023136"/>
    </source>
</evidence>